<comment type="caution">
    <text evidence="2">The sequence shown here is derived from an EMBL/GenBank/DDBJ whole genome shotgun (WGS) entry which is preliminary data.</text>
</comment>
<dbReference type="AlphaFoldDB" id="A0A542DLB7"/>
<gene>
    <name evidence="2" type="ORF">FB471_3652</name>
</gene>
<evidence type="ECO:0000313" key="3">
    <source>
        <dbReference type="Proteomes" id="UP000320876"/>
    </source>
</evidence>
<reference evidence="2 3" key="1">
    <citation type="submission" date="2019-06" db="EMBL/GenBank/DDBJ databases">
        <title>Sequencing the genomes of 1000 actinobacteria strains.</title>
        <authorList>
            <person name="Klenk H.-P."/>
        </authorList>
    </citation>
    <scope>NUCLEOTIDE SEQUENCE [LARGE SCALE GENOMIC DNA]</scope>
    <source>
        <strain evidence="2 3">DSM 45679</strain>
    </source>
</reference>
<keyword evidence="1" id="KW-0472">Membrane</keyword>
<feature type="transmembrane region" description="Helical" evidence="1">
    <location>
        <begin position="53"/>
        <end position="75"/>
    </location>
</feature>
<keyword evidence="1" id="KW-1133">Transmembrane helix</keyword>
<sequence>MAPNAGPSGYGLPSRAIGPNTRRIRLVPLVSENEDSARATAELRARVARLETLVLRAAALGASVAIALGFLVPFLRTSDEASAAESIRLLGAVFAMEEAGQGPFRSEAVLASIVVGMFALVAAATFVALLMLQRSLEGNRRFGVVQALSTTLLVGCGGAWLLVLLLAGHSEGEVSSFSPAVAWLTVGSLAGMGIRYLAPPEYS</sequence>
<evidence type="ECO:0000256" key="1">
    <source>
        <dbReference type="SAM" id="Phobius"/>
    </source>
</evidence>
<feature type="transmembrane region" description="Helical" evidence="1">
    <location>
        <begin position="180"/>
        <end position="198"/>
    </location>
</feature>
<keyword evidence="1" id="KW-0812">Transmembrane</keyword>
<evidence type="ECO:0000313" key="2">
    <source>
        <dbReference type="EMBL" id="TQJ03879.1"/>
    </source>
</evidence>
<keyword evidence="3" id="KW-1185">Reference proteome</keyword>
<accession>A0A542DLB7</accession>
<feature type="transmembrane region" description="Helical" evidence="1">
    <location>
        <begin position="108"/>
        <end position="132"/>
    </location>
</feature>
<feature type="transmembrane region" description="Helical" evidence="1">
    <location>
        <begin position="144"/>
        <end position="168"/>
    </location>
</feature>
<organism evidence="2 3">
    <name type="scientific">Amycolatopsis cihanbeyliensis</name>
    <dbReference type="NCBI Taxonomy" id="1128664"/>
    <lineage>
        <taxon>Bacteria</taxon>
        <taxon>Bacillati</taxon>
        <taxon>Actinomycetota</taxon>
        <taxon>Actinomycetes</taxon>
        <taxon>Pseudonocardiales</taxon>
        <taxon>Pseudonocardiaceae</taxon>
        <taxon>Amycolatopsis</taxon>
    </lineage>
</organism>
<protein>
    <submittedName>
        <fullName evidence="2">Uncharacterized protein</fullName>
    </submittedName>
</protein>
<dbReference type="Proteomes" id="UP000320876">
    <property type="component" value="Unassembled WGS sequence"/>
</dbReference>
<proteinExistence type="predicted"/>
<name>A0A542DLB7_AMYCI</name>
<dbReference type="EMBL" id="VFML01000001">
    <property type="protein sequence ID" value="TQJ03879.1"/>
    <property type="molecule type" value="Genomic_DNA"/>
</dbReference>